<organism evidence="3 4">
    <name type="scientific">Terasakiispira papahanaumokuakeensis</name>
    <dbReference type="NCBI Taxonomy" id="197479"/>
    <lineage>
        <taxon>Bacteria</taxon>
        <taxon>Pseudomonadati</taxon>
        <taxon>Pseudomonadota</taxon>
        <taxon>Gammaproteobacteria</taxon>
        <taxon>Oceanospirillales</taxon>
        <taxon>Terasakiispira</taxon>
    </lineage>
</organism>
<gene>
    <name evidence="3" type="ORF">BFW38_13625</name>
</gene>
<evidence type="ECO:0000259" key="2">
    <source>
        <dbReference type="Pfam" id="PF04909"/>
    </source>
</evidence>
<dbReference type="OrthoDB" id="9787654at2"/>
<protein>
    <recommendedName>
        <fullName evidence="2">Amidohydrolase-related domain-containing protein</fullName>
    </recommendedName>
</protein>
<dbReference type="PANTHER" id="PTHR43569:SF2">
    <property type="entry name" value="AMIDOHYDROLASE-RELATED DOMAIN-CONTAINING PROTEIN"/>
    <property type="match status" value="1"/>
</dbReference>
<dbReference type="PANTHER" id="PTHR43569">
    <property type="entry name" value="AMIDOHYDROLASE"/>
    <property type="match status" value="1"/>
</dbReference>
<evidence type="ECO:0000313" key="4">
    <source>
        <dbReference type="Proteomes" id="UP000094291"/>
    </source>
</evidence>
<proteinExistence type="inferred from homology"/>
<dbReference type="RefSeq" id="WP_068999397.1">
    <property type="nucleotide sequence ID" value="NZ_MDTQ01000001.1"/>
</dbReference>
<dbReference type="InterPro" id="IPR052350">
    <property type="entry name" value="Metallo-dep_Lactonases"/>
</dbReference>
<dbReference type="Pfam" id="PF04909">
    <property type="entry name" value="Amidohydro_2"/>
    <property type="match status" value="1"/>
</dbReference>
<dbReference type="InterPro" id="IPR032466">
    <property type="entry name" value="Metal_Hydrolase"/>
</dbReference>
<reference evidence="3 4" key="1">
    <citation type="submission" date="2016-08" db="EMBL/GenBank/DDBJ databases">
        <authorList>
            <person name="Seilhamer J.J."/>
        </authorList>
    </citation>
    <scope>NUCLEOTIDE SEQUENCE [LARGE SCALE GENOMIC DNA]</scope>
    <source>
        <strain evidence="3 4">PH27A</strain>
    </source>
</reference>
<sequence length="275" mass="30719">MMRVDAHQHFWRYDPHRHDWMTEAMGTLKQDWLPEQLWPELQARDVAATIAVQSCGDEGETAFLLDVAAQHGWVRGVVGWLDLRASDLSDRLAYWRAQGPLVGIRHQLQDEPQYFDDPRFHQGVERLQHASMVYEVLVTADQMSQAVAFCQRHDQAPLVLDHLGKPPVTAGAEGWVRWSQQLAAIAALPHVMVKLSGLATEAGPDPWVSQLDPFVDAALTHIGPERLLWGSDWPVCQLRASYDEVLTASEAWLAPLNAAEQAAILGGNAIQLYGL</sequence>
<dbReference type="AlphaFoldDB" id="A0A1E2VC69"/>
<evidence type="ECO:0000313" key="3">
    <source>
        <dbReference type="EMBL" id="ODC04416.1"/>
    </source>
</evidence>
<evidence type="ECO:0000256" key="1">
    <source>
        <dbReference type="ARBA" id="ARBA00038310"/>
    </source>
</evidence>
<dbReference type="SUPFAM" id="SSF51556">
    <property type="entry name" value="Metallo-dependent hydrolases"/>
    <property type="match status" value="1"/>
</dbReference>
<dbReference type="GO" id="GO:0016787">
    <property type="term" value="F:hydrolase activity"/>
    <property type="evidence" value="ECO:0007669"/>
    <property type="project" value="InterPro"/>
</dbReference>
<name>A0A1E2VC69_9GAMM</name>
<keyword evidence="4" id="KW-1185">Reference proteome</keyword>
<dbReference type="InterPro" id="IPR006680">
    <property type="entry name" value="Amidohydro-rel"/>
</dbReference>
<accession>A0A1E2VC69</accession>
<comment type="similarity">
    <text evidence="1">Belongs to the metallo-dependent hydrolases superfamily.</text>
</comment>
<dbReference type="Proteomes" id="UP000094291">
    <property type="component" value="Unassembled WGS sequence"/>
</dbReference>
<dbReference type="Gene3D" id="3.20.20.140">
    <property type="entry name" value="Metal-dependent hydrolases"/>
    <property type="match status" value="1"/>
</dbReference>
<dbReference type="EMBL" id="MDTQ01000001">
    <property type="protein sequence ID" value="ODC04416.1"/>
    <property type="molecule type" value="Genomic_DNA"/>
</dbReference>
<comment type="caution">
    <text evidence="3">The sequence shown here is derived from an EMBL/GenBank/DDBJ whole genome shotgun (WGS) entry which is preliminary data.</text>
</comment>
<dbReference type="STRING" id="197479.BFW38_13625"/>
<feature type="domain" description="Amidohydrolase-related" evidence="2">
    <location>
        <begin position="4"/>
        <end position="275"/>
    </location>
</feature>